<evidence type="ECO:0000256" key="1">
    <source>
        <dbReference type="SAM" id="MobiDB-lite"/>
    </source>
</evidence>
<evidence type="ECO:0000313" key="4">
    <source>
        <dbReference type="RefSeq" id="XP_022592328.2"/>
    </source>
</evidence>
<dbReference type="GO" id="GO:0005634">
    <property type="term" value="C:nucleus"/>
    <property type="evidence" value="ECO:0007669"/>
    <property type="project" value="TreeGrafter"/>
</dbReference>
<feature type="region of interest" description="Disordered" evidence="1">
    <location>
        <begin position="73"/>
        <end position="116"/>
    </location>
</feature>
<evidence type="ECO:0000259" key="2">
    <source>
        <dbReference type="Pfam" id="PF10469"/>
    </source>
</evidence>
<feature type="compositionally biased region" description="Basic residues" evidence="1">
    <location>
        <begin position="417"/>
        <end position="428"/>
    </location>
</feature>
<dbReference type="AlphaFoldDB" id="A0A6P5WG09"/>
<dbReference type="InterPro" id="IPR009210">
    <property type="entry name" value="ASCC1"/>
</dbReference>
<dbReference type="GO" id="GO:0006307">
    <property type="term" value="P:DNA alkylation repair"/>
    <property type="evidence" value="ECO:0007669"/>
    <property type="project" value="InterPro"/>
</dbReference>
<dbReference type="OrthoDB" id="277832at2759"/>
<dbReference type="PANTHER" id="PTHR13360:SF1">
    <property type="entry name" value="ACTIVATING SIGNAL COINTEGRATOR 1 COMPLEX SUBUNIT 1"/>
    <property type="match status" value="1"/>
</dbReference>
<gene>
    <name evidence="4" type="primary">LOC34622025</name>
</gene>
<feature type="domain" description="A-kinase anchor protein 7-like phosphoesterase" evidence="2">
    <location>
        <begin position="221"/>
        <end position="474"/>
    </location>
</feature>
<dbReference type="Pfam" id="PF10469">
    <property type="entry name" value="AKAP7_NLS"/>
    <property type="match status" value="1"/>
</dbReference>
<dbReference type="InterPro" id="IPR019510">
    <property type="entry name" value="AKAP7-like_phosphoesterase"/>
</dbReference>
<reference evidence="4" key="1">
    <citation type="submission" date="2025-08" db="UniProtKB">
        <authorList>
            <consortium name="RefSeq"/>
        </authorList>
    </citation>
    <scope>IDENTIFICATION</scope>
</reference>
<dbReference type="Gene3D" id="3.90.1140.10">
    <property type="entry name" value="Cyclic phosphodiesterase"/>
    <property type="match status" value="1"/>
</dbReference>
<feature type="region of interest" description="Disordered" evidence="1">
    <location>
        <begin position="393"/>
        <end position="430"/>
    </location>
</feature>
<dbReference type="GeneID" id="34622025"/>
<dbReference type="RefSeq" id="XP_022592328.2">
    <property type="nucleotide sequence ID" value="XM_022735206.2"/>
</dbReference>
<evidence type="ECO:0000313" key="3">
    <source>
        <dbReference type="Proteomes" id="UP000515125"/>
    </source>
</evidence>
<feature type="compositionally biased region" description="Polar residues" evidence="1">
    <location>
        <begin position="400"/>
        <end position="412"/>
    </location>
</feature>
<keyword evidence="3" id="KW-1185">Reference proteome</keyword>
<dbReference type="PANTHER" id="PTHR13360">
    <property type="entry name" value="ACTIVATING SIGNAL COINTEGRATOR 1 COMPLEX SUBUNIT 1"/>
    <property type="match status" value="1"/>
</dbReference>
<dbReference type="Proteomes" id="UP000515125">
    <property type="component" value="Unplaced"/>
</dbReference>
<accession>A0A6P5WG09</accession>
<protein>
    <submittedName>
        <fullName evidence="4">Uncharacterized protein LOC34622025</fullName>
    </submittedName>
</protein>
<proteinExistence type="predicted"/>
<name>A0A6P5WG09_9EIME</name>
<sequence>MRPMSGRTHWRLPECMERPQYKHFSIAGATYRVLDIPTSAEPLNRAEWNQAAFESLASCNSRRFSAVATAGIPSRERAGPGSDFSEEYFSDSSGSDAATSDSDLKLAEEEEMSEGDIEVQEEALDADFISSCSATQDGEQWRADIRIPRPLYRRLVGRTLSEGPLTASLDAIGARVGRGKMLAGRREEVVLPIWGSTERRVCLAVQKTQRLMTQMRCSARVTHFVSLPLSLPDMIARFEVYRHLVMASGYKTIDETLFINQEKLHITLLVLRLLTPAEVAAAAEALKSASAEIYDAVGTRTLRLHLKGNSCFSDDPSAVSVVFAPLYSSEGAEALAKTKAMLNTVTRVIAERLQAAGLLSRKELQQQYALGTQGEFDCIFHMTLLNETYRRRAVEKRQQEQTSENHGQSQEGSRQKPQQHQKRQHMQKRTFDASQLIQDMRGFDFGHVRVPSVQLNSISSTTEGAYECLAHVDLP</sequence>
<organism evidence="3 4">
    <name type="scientific">Cyclospora cayetanensis</name>
    <dbReference type="NCBI Taxonomy" id="88456"/>
    <lineage>
        <taxon>Eukaryota</taxon>
        <taxon>Sar</taxon>
        <taxon>Alveolata</taxon>
        <taxon>Apicomplexa</taxon>
        <taxon>Conoidasida</taxon>
        <taxon>Coccidia</taxon>
        <taxon>Eucoccidiorida</taxon>
        <taxon>Eimeriorina</taxon>
        <taxon>Eimeriidae</taxon>
        <taxon>Cyclospora</taxon>
    </lineage>
</organism>
<feature type="compositionally biased region" description="Low complexity" evidence="1">
    <location>
        <begin position="90"/>
        <end position="101"/>
    </location>
</feature>
<dbReference type="GO" id="GO:0006355">
    <property type="term" value="P:regulation of DNA-templated transcription"/>
    <property type="evidence" value="ECO:0007669"/>
    <property type="project" value="TreeGrafter"/>
</dbReference>